<keyword evidence="7 8" id="KW-0807">Transducer</keyword>
<evidence type="ECO:0000256" key="8">
    <source>
        <dbReference type="PROSITE-ProRule" id="PRU00284"/>
    </source>
</evidence>
<keyword evidence="4" id="KW-0812">Transmembrane</keyword>
<comment type="subcellular location">
    <subcellularLocation>
        <location evidence="1">Cell membrane</location>
        <topology evidence="1">Multi-pass membrane protein</topology>
    </subcellularLocation>
</comment>
<evidence type="ECO:0000256" key="4">
    <source>
        <dbReference type="ARBA" id="ARBA00022692"/>
    </source>
</evidence>
<dbReference type="Pfam" id="PF00015">
    <property type="entry name" value="MCPsignal"/>
    <property type="match status" value="1"/>
</dbReference>
<dbReference type="CDD" id="cd18773">
    <property type="entry name" value="PDC1_HK_sensor"/>
    <property type="match status" value="1"/>
</dbReference>
<dbReference type="PANTHER" id="PTHR32089:SF112">
    <property type="entry name" value="LYSOZYME-LIKE PROTEIN-RELATED"/>
    <property type="match status" value="1"/>
</dbReference>
<comment type="caution">
    <text evidence="10">The sequence shown here is derived from an EMBL/GenBank/DDBJ whole genome shotgun (WGS) entry which is preliminary data.</text>
</comment>
<evidence type="ECO:0000256" key="1">
    <source>
        <dbReference type="ARBA" id="ARBA00004651"/>
    </source>
</evidence>
<dbReference type="PANTHER" id="PTHR32089">
    <property type="entry name" value="METHYL-ACCEPTING CHEMOTAXIS PROTEIN MCPB"/>
    <property type="match status" value="1"/>
</dbReference>
<organism evidence="10 11">
    <name type="scientific">Clostridium fungisolvens</name>
    <dbReference type="NCBI Taxonomy" id="1604897"/>
    <lineage>
        <taxon>Bacteria</taxon>
        <taxon>Bacillati</taxon>
        <taxon>Bacillota</taxon>
        <taxon>Clostridia</taxon>
        <taxon>Eubacteriales</taxon>
        <taxon>Clostridiaceae</taxon>
        <taxon>Clostridium</taxon>
    </lineage>
</organism>
<dbReference type="Pfam" id="PF02743">
    <property type="entry name" value="dCache_1"/>
    <property type="match status" value="1"/>
</dbReference>
<dbReference type="Proteomes" id="UP000580568">
    <property type="component" value="Unassembled WGS sequence"/>
</dbReference>
<dbReference type="GO" id="GO:0006935">
    <property type="term" value="P:chemotaxis"/>
    <property type="evidence" value="ECO:0007669"/>
    <property type="project" value="UniProtKB-KW"/>
</dbReference>
<dbReference type="InterPro" id="IPR004089">
    <property type="entry name" value="MCPsignal_dom"/>
</dbReference>
<feature type="domain" description="Methyl-accepting transducer" evidence="9">
    <location>
        <begin position="95"/>
        <end position="331"/>
    </location>
</feature>
<dbReference type="GO" id="GO:0007165">
    <property type="term" value="P:signal transduction"/>
    <property type="evidence" value="ECO:0007669"/>
    <property type="project" value="UniProtKB-KW"/>
</dbReference>
<dbReference type="SUPFAM" id="SSF58104">
    <property type="entry name" value="Methyl-accepting chemotaxis protein (MCP) signaling domain"/>
    <property type="match status" value="1"/>
</dbReference>
<evidence type="ECO:0000256" key="2">
    <source>
        <dbReference type="ARBA" id="ARBA00022475"/>
    </source>
</evidence>
<keyword evidence="3" id="KW-0145">Chemotaxis</keyword>
<evidence type="ECO:0000256" key="7">
    <source>
        <dbReference type="ARBA" id="ARBA00023224"/>
    </source>
</evidence>
<dbReference type="RefSeq" id="WP_183279168.1">
    <property type="nucleotide sequence ID" value="NZ_BLZR01000001.1"/>
</dbReference>
<keyword evidence="11" id="KW-1185">Reference proteome</keyword>
<dbReference type="PROSITE" id="PS50111">
    <property type="entry name" value="CHEMOTAXIS_TRANSDUC_2"/>
    <property type="match status" value="1"/>
</dbReference>
<dbReference type="Gene3D" id="3.30.450.20">
    <property type="entry name" value="PAS domain"/>
    <property type="match status" value="1"/>
</dbReference>
<evidence type="ECO:0000256" key="3">
    <source>
        <dbReference type="ARBA" id="ARBA00022500"/>
    </source>
</evidence>
<dbReference type="InterPro" id="IPR029151">
    <property type="entry name" value="Sensor-like_sf"/>
</dbReference>
<evidence type="ECO:0000259" key="9">
    <source>
        <dbReference type="PROSITE" id="PS50111"/>
    </source>
</evidence>
<protein>
    <recommendedName>
        <fullName evidence="9">Methyl-accepting transducer domain-containing protein</fullName>
    </recommendedName>
</protein>
<dbReference type="SUPFAM" id="SSF103190">
    <property type="entry name" value="Sensory domain-like"/>
    <property type="match status" value="1"/>
</dbReference>
<proteinExistence type="predicted"/>
<gene>
    <name evidence="10" type="ORF">bsdtw1_03988</name>
</gene>
<dbReference type="GO" id="GO:0005886">
    <property type="term" value="C:plasma membrane"/>
    <property type="evidence" value="ECO:0007669"/>
    <property type="project" value="UniProtKB-SubCell"/>
</dbReference>
<dbReference type="SMART" id="SM00283">
    <property type="entry name" value="MA"/>
    <property type="match status" value="1"/>
</dbReference>
<evidence type="ECO:0000313" key="11">
    <source>
        <dbReference type="Proteomes" id="UP000580568"/>
    </source>
</evidence>
<accession>A0A6V8SM19</accession>
<evidence type="ECO:0000256" key="5">
    <source>
        <dbReference type="ARBA" id="ARBA00022989"/>
    </source>
</evidence>
<dbReference type="AlphaFoldDB" id="A0A6V8SM19"/>
<keyword evidence="6" id="KW-0472">Membrane</keyword>
<name>A0A6V8SM19_9CLOT</name>
<sequence length="510" mass="56903">MIVLIVVLLGSILLNLVLMYKYINQSRSIEQVRGALTNIKEGCIPEKIQLDNRGLANKNLVEVTNGIIDRLSKFNYEVEVTSAQISAVSGELSDSVVDNNEFMQNIYREAEKIGCINDDSAKKVKETVEDINEILNMVKKIIEASNDLLNINNNSTTSIQENLSVVEALVKIVEEVNESSSKTKSIVNELNNTSEEINYILNTVSGFAKQTNLLALNATIESAKAGEFGKSFGVVATEIEKLSKNSNEAVSSIYKLINSIKKSIEDVTKIVSKDIELISAGFSYSQHIGYGLSQINDSLNSVDKQIDIILKLTNRQYDFTRDIKNKSIYLENSSKEVKDGFKLLYKGINEQVGRTMSLEELSKGLLQYVGSIEHNTIRDSKDDDTKELIYEICKKALKIVNAELLSKTSFSNLDKREHKVMLDKILSVNTFIEAIWTNDSKGKFIYSNPTNGIVNARSRKWFLASIEGKEYISDKYISSITKNPCVTVSVPIKDNKDNITGVLGLDIKIV</sequence>
<dbReference type="Gene3D" id="1.10.287.950">
    <property type="entry name" value="Methyl-accepting chemotaxis protein"/>
    <property type="match status" value="1"/>
</dbReference>
<dbReference type="EMBL" id="BLZR01000001">
    <property type="protein sequence ID" value="GFP77816.1"/>
    <property type="molecule type" value="Genomic_DNA"/>
</dbReference>
<keyword evidence="2" id="KW-1003">Cell membrane</keyword>
<keyword evidence="5" id="KW-1133">Transmembrane helix</keyword>
<evidence type="ECO:0000256" key="6">
    <source>
        <dbReference type="ARBA" id="ARBA00023136"/>
    </source>
</evidence>
<evidence type="ECO:0000313" key="10">
    <source>
        <dbReference type="EMBL" id="GFP77816.1"/>
    </source>
</evidence>
<reference evidence="10 11" key="1">
    <citation type="submission" date="2020-07" db="EMBL/GenBank/DDBJ databases">
        <title>A new beta-1,3-glucan-decomposing anaerobic bacterium isolated from anoxic soil subjected to biological soil disinfestation.</title>
        <authorList>
            <person name="Ueki A."/>
            <person name="Tonouchi A."/>
        </authorList>
    </citation>
    <scope>NUCLEOTIDE SEQUENCE [LARGE SCALE GENOMIC DNA]</scope>
    <source>
        <strain evidence="10 11">TW1</strain>
    </source>
</reference>
<dbReference type="InterPro" id="IPR033479">
    <property type="entry name" value="dCache_1"/>
</dbReference>